<evidence type="ECO:0000256" key="1">
    <source>
        <dbReference type="ARBA" id="ARBA00022723"/>
    </source>
</evidence>
<dbReference type="InterPro" id="IPR000210">
    <property type="entry name" value="BTB/POZ_dom"/>
</dbReference>
<feature type="domain" description="C2H2-type" evidence="9">
    <location>
        <begin position="304"/>
        <end position="331"/>
    </location>
</feature>
<evidence type="ECO:0000259" key="8">
    <source>
        <dbReference type="PROSITE" id="PS50097"/>
    </source>
</evidence>
<dbReference type="OrthoDB" id="10261408at2759"/>
<keyword evidence="1" id="KW-0479">Metal-binding</keyword>
<name>A0A7R9AC65_9CRUS</name>
<feature type="compositionally biased region" description="Basic and acidic residues" evidence="7">
    <location>
        <begin position="213"/>
        <end position="250"/>
    </location>
</feature>
<dbReference type="GO" id="GO:0006357">
    <property type="term" value="P:regulation of transcription by RNA polymerase II"/>
    <property type="evidence" value="ECO:0007669"/>
    <property type="project" value="TreeGrafter"/>
</dbReference>
<protein>
    <submittedName>
        <fullName evidence="10">Uncharacterized protein</fullName>
    </submittedName>
</protein>
<dbReference type="PANTHER" id="PTHR23110:SF99">
    <property type="entry name" value="BROAD-COMPLEX CORE PROTEIN ISOFORM 6"/>
    <property type="match status" value="1"/>
</dbReference>
<organism evidence="10">
    <name type="scientific">Darwinula stevensoni</name>
    <dbReference type="NCBI Taxonomy" id="69355"/>
    <lineage>
        <taxon>Eukaryota</taxon>
        <taxon>Metazoa</taxon>
        <taxon>Ecdysozoa</taxon>
        <taxon>Arthropoda</taxon>
        <taxon>Crustacea</taxon>
        <taxon>Oligostraca</taxon>
        <taxon>Ostracoda</taxon>
        <taxon>Podocopa</taxon>
        <taxon>Podocopida</taxon>
        <taxon>Darwinulocopina</taxon>
        <taxon>Darwinuloidea</taxon>
        <taxon>Darwinulidae</taxon>
        <taxon>Darwinula</taxon>
    </lineage>
</organism>
<keyword evidence="5" id="KW-0539">Nucleus</keyword>
<dbReference type="InterPro" id="IPR013087">
    <property type="entry name" value="Znf_C2H2_type"/>
</dbReference>
<gene>
    <name evidence="10" type="ORF">DSTB1V02_LOCUS10931</name>
</gene>
<feature type="domain" description="BTB" evidence="8">
    <location>
        <begin position="30"/>
        <end position="95"/>
    </location>
</feature>
<dbReference type="Gene3D" id="3.30.160.60">
    <property type="entry name" value="Classic Zinc Finger"/>
    <property type="match status" value="2"/>
</dbReference>
<keyword evidence="11" id="KW-1185">Reference proteome</keyword>
<dbReference type="InterPro" id="IPR051095">
    <property type="entry name" value="Dros_DevTransReg"/>
</dbReference>
<dbReference type="SUPFAM" id="SSF57667">
    <property type="entry name" value="beta-beta-alpha zinc fingers"/>
    <property type="match status" value="1"/>
</dbReference>
<dbReference type="InterPro" id="IPR036236">
    <property type="entry name" value="Znf_C2H2_sf"/>
</dbReference>
<dbReference type="SMART" id="SM00225">
    <property type="entry name" value="BTB"/>
    <property type="match status" value="1"/>
</dbReference>
<dbReference type="Proteomes" id="UP000677054">
    <property type="component" value="Unassembled WGS sequence"/>
</dbReference>
<feature type="compositionally biased region" description="Polar residues" evidence="7">
    <location>
        <begin position="186"/>
        <end position="199"/>
    </location>
</feature>
<dbReference type="GO" id="GO:0003006">
    <property type="term" value="P:developmental process involved in reproduction"/>
    <property type="evidence" value="ECO:0007669"/>
    <property type="project" value="UniProtKB-ARBA"/>
</dbReference>
<dbReference type="AlphaFoldDB" id="A0A7R9AC65"/>
<dbReference type="PROSITE" id="PS00028">
    <property type="entry name" value="ZINC_FINGER_C2H2_1"/>
    <property type="match status" value="1"/>
</dbReference>
<evidence type="ECO:0000256" key="5">
    <source>
        <dbReference type="ARBA" id="ARBA00023242"/>
    </source>
</evidence>
<dbReference type="Pfam" id="PF00651">
    <property type="entry name" value="BTB"/>
    <property type="match status" value="1"/>
</dbReference>
<dbReference type="PROSITE" id="PS50157">
    <property type="entry name" value="ZINC_FINGER_C2H2_2"/>
    <property type="match status" value="2"/>
</dbReference>
<feature type="region of interest" description="Disordered" evidence="7">
    <location>
        <begin position="124"/>
        <end position="254"/>
    </location>
</feature>
<dbReference type="Gene3D" id="3.30.710.10">
    <property type="entry name" value="Potassium Channel Kv1.1, Chain A"/>
    <property type="match status" value="1"/>
</dbReference>
<evidence type="ECO:0000313" key="10">
    <source>
        <dbReference type="EMBL" id="CAD7251164.1"/>
    </source>
</evidence>
<sequence>MSSKYSLKWNSYHTETHATFESLRSQEMLVDATLFCDGQALKAHKLVLCAGSGYFERTLHRDTHRDTWMYFFGVDVNLLKLLIDFMYRGEVEVPEADLERLIELADTLEVKGLKGERCRNAAFSASSGQTMPASEVQDASTHRQKETALVTGYASNSSHSATLKGRRKNFAAASTPKEAFEPPSLQPKTLLQGDLNQEVNDARSSGSSQSSRCRGDSVAREGSEEIRAGKGDQHAIGYTDHHEDGGHWEDSMFVTDGEDGPILSSEEMPSNIPQDIDPATIGIPHEECRGVMWQGRTWDKQKTYFCSHCSYNTNRRYHAIRHGRIHTGEKPFTCSTCGKAFSNPSHWKRHSSTHVYDMKL</sequence>
<feature type="domain" description="C2H2-type" evidence="9">
    <location>
        <begin position="332"/>
        <end position="359"/>
    </location>
</feature>
<proteinExistence type="predicted"/>
<evidence type="ECO:0000256" key="3">
    <source>
        <dbReference type="ARBA" id="ARBA00022771"/>
    </source>
</evidence>
<dbReference type="SMART" id="SM00355">
    <property type="entry name" value="ZnF_C2H2"/>
    <property type="match status" value="2"/>
</dbReference>
<evidence type="ECO:0000256" key="6">
    <source>
        <dbReference type="PROSITE-ProRule" id="PRU00042"/>
    </source>
</evidence>
<evidence type="ECO:0000256" key="4">
    <source>
        <dbReference type="ARBA" id="ARBA00022833"/>
    </source>
</evidence>
<dbReference type="FunFam" id="3.30.160.60:FF:000624">
    <property type="entry name" value="zinc finger protein 697"/>
    <property type="match status" value="1"/>
</dbReference>
<keyword evidence="2" id="KW-0677">Repeat</keyword>
<evidence type="ECO:0000259" key="9">
    <source>
        <dbReference type="PROSITE" id="PS50157"/>
    </source>
</evidence>
<dbReference type="SUPFAM" id="SSF54695">
    <property type="entry name" value="POZ domain"/>
    <property type="match status" value="1"/>
</dbReference>
<dbReference type="GO" id="GO:0008270">
    <property type="term" value="F:zinc ion binding"/>
    <property type="evidence" value="ECO:0007669"/>
    <property type="project" value="UniProtKB-KW"/>
</dbReference>
<feature type="compositionally biased region" description="Low complexity" evidence="7">
    <location>
        <begin position="203"/>
        <end position="212"/>
    </location>
</feature>
<accession>A0A7R9AC65</accession>
<keyword evidence="4" id="KW-0862">Zinc</keyword>
<dbReference type="PROSITE" id="PS50097">
    <property type="entry name" value="BTB"/>
    <property type="match status" value="1"/>
</dbReference>
<dbReference type="Pfam" id="PF00096">
    <property type="entry name" value="zf-C2H2"/>
    <property type="match status" value="1"/>
</dbReference>
<keyword evidence="3 6" id="KW-0863">Zinc-finger</keyword>
<dbReference type="PANTHER" id="PTHR23110">
    <property type="entry name" value="BTB DOMAIN TRANSCRIPTION FACTOR"/>
    <property type="match status" value="1"/>
</dbReference>
<evidence type="ECO:0000256" key="2">
    <source>
        <dbReference type="ARBA" id="ARBA00022737"/>
    </source>
</evidence>
<evidence type="ECO:0000313" key="11">
    <source>
        <dbReference type="Proteomes" id="UP000677054"/>
    </source>
</evidence>
<dbReference type="EMBL" id="CAJPEV010003327">
    <property type="protein sequence ID" value="CAG0899516.1"/>
    <property type="molecule type" value="Genomic_DNA"/>
</dbReference>
<dbReference type="GO" id="GO:0048666">
    <property type="term" value="P:neuron development"/>
    <property type="evidence" value="ECO:0007669"/>
    <property type="project" value="UniProtKB-ARBA"/>
</dbReference>
<evidence type="ECO:0000256" key="7">
    <source>
        <dbReference type="SAM" id="MobiDB-lite"/>
    </source>
</evidence>
<dbReference type="InterPro" id="IPR011333">
    <property type="entry name" value="SKP1/BTB/POZ_sf"/>
</dbReference>
<reference evidence="10" key="1">
    <citation type="submission" date="2020-11" db="EMBL/GenBank/DDBJ databases">
        <authorList>
            <person name="Tran Van P."/>
        </authorList>
    </citation>
    <scope>NUCLEOTIDE SEQUENCE</scope>
</reference>
<dbReference type="GO" id="GO:0048513">
    <property type="term" value="P:animal organ development"/>
    <property type="evidence" value="ECO:0007669"/>
    <property type="project" value="UniProtKB-ARBA"/>
</dbReference>
<dbReference type="GO" id="GO:0005634">
    <property type="term" value="C:nucleus"/>
    <property type="evidence" value="ECO:0007669"/>
    <property type="project" value="TreeGrafter"/>
</dbReference>
<dbReference type="EMBL" id="LR902844">
    <property type="protein sequence ID" value="CAD7251164.1"/>
    <property type="molecule type" value="Genomic_DNA"/>
</dbReference>